<proteinExistence type="predicted"/>
<feature type="compositionally biased region" description="Low complexity" evidence="1">
    <location>
        <begin position="256"/>
        <end position="267"/>
    </location>
</feature>
<organism evidence="4 5">
    <name type="scientific">Methylobacterium goesingense</name>
    <dbReference type="NCBI Taxonomy" id="243690"/>
    <lineage>
        <taxon>Bacteria</taxon>
        <taxon>Pseudomonadati</taxon>
        <taxon>Pseudomonadota</taxon>
        <taxon>Alphaproteobacteria</taxon>
        <taxon>Hyphomicrobiales</taxon>
        <taxon>Methylobacteriaceae</taxon>
        <taxon>Methylobacterium</taxon>
    </lineage>
</organism>
<dbReference type="RefSeq" id="WP_238280306.1">
    <property type="nucleotide sequence ID" value="NZ_BPQL01000083.1"/>
</dbReference>
<dbReference type="InterPro" id="IPR036680">
    <property type="entry name" value="SPOR-like_sf"/>
</dbReference>
<dbReference type="SUPFAM" id="SSF110997">
    <property type="entry name" value="Sporulation related repeat"/>
    <property type="match status" value="1"/>
</dbReference>
<evidence type="ECO:0000259" key="3">
    <source>
        <dbReference type="PROSITE" id="PS51724"/>
    </source>
</evidence>
<feature type="domain" description="SPOR" evidence="3">
    <location>
        <begin position="392"/>
        <end position="474"/>
    </location>
</feature>
<feature type="region of interest" description="Disordered" evidence="1">
    <location>
        <begin position="343"/>
        <end position="368"/>
    </location>
</feature>
<keyword evidence="5" id="KW-1185">Reference proteome</keyword>
<sequence length="474" mass="48671">MTTNASRATVDFDAFARDLQQPQAPVQPAQVQPVAGAAAPKADPLAELARIVGQDDPFRALLQARDAQVAGRTRVEPSFGEAPAQPYAPQTYAQQPAPQAGSNADAFDQYLASVDHGAYRDPQEPYPDANAAEFAPNDADARVRPLERPRQRSRLVSVGAGLGVLALCVTGALAWRGLHGSTGGAGGVPTIMADTAPLKIAPQKADGVEIPDQNKQIYDRTAKDGQIRIVNREEQPLDVAQAARAALGSAEGGATPGSAAQTPQAQGQQGGGLTDSLGEPRRVRTVSVKPDTPPPPPQREAPAEATATPASVIPTMTLPGAAADGAPANGSLRQRAARLPPPVATTPVAEAPAPTQAEPAPAPRPKAPQRVAAVAPESTSAIASPPPAAAAASGGGGYAVQLGVRTSESEAQATFRQMQGKYNQLSGQPALIRQAEVNGKTIYRVRVGPLGKTEATSLCTQLQGAGGQCFVAKN</sequence>
<dbReference type="Pfam" id="PF05036">
    <property type="entry name" value="SPOR"/>
    <property type="match status" value="1"/>
</dbReference>
<evidence type="ECO:0000313" key="5">
    <source>
        <dbReference type="Proteomes" id="UP001549145"/>
    </source>
</evidence>
<gene>
    <name evidence="4" type="ORF">ABID43_004095</name>
</gene>
<evidence type="ECO:0000256" key="1">
    <source>
        <dbReference type="SAM" id="MobiDB-lite"/>
    </source>
</evidence>
<evidence type="ECO:0000256" key="2">
    <source>
        <dbReference type="SAM" id="Phobius"/>
    </source>
</evidence>
<feature type="transmembrane region" description="Helical" evidence="2">
    <location>
        <begin position="155"/>
        <end position="175"/>
    </location>
</feature>
<dbReference type="Proteomes" id="UP001549145">
    <property type="component" value="Unassembled WGS sequence"/>
</dbReference>
<feature type="region of interest" description="Disordered" evidence="1">
    <location>
        <begin position="241"/>
        <end position="309"/>
    </location>
</feature>
<dbReference type="InterPro" id="IPR007730">
    <property type="entry name" value="SPOR-like_dom"/>
</dbReference>
<name>A0ABV2L9L8_9HYPH</name>
<dbReference type="Gene3D" id="3.30.70.1070">
    <property type="entry name" value="Sporulation related repeat"/>
    <property type="match status" value="1"/>
</dbReference>
<keyword evidence="2" id="KW-0812">Transmembrane</keyword>
<keyword evidence="2" id="KW-1133">Transmembrane helix</keyword>
<keyword evidence="2" id="KW-0472">Membrane</keyword>
<comment type="caution">
    <text evidence="4">The sequence shown here is derived from an EMBL/GenBank/DDBJ whole genome shotgun (WGS) entry which is preliminary data.</text>
</comment>
<reference evidence="4 5" key="1">
    <citation type="submission" date="2024-06" db="EMBL/GenBank/DDBJ databases">
        <title>Genomic Encyclopedia of Type Strains, Phase IV (KMG-IV): sequencing the most valuable type-strain genomes for metagenomic binning, comparative biology and taxonomic classification.</title>
        <authorList>
            <person name="Goeker M."/>
        </authorList>
    </citation>
    <scope>NUCLEOTIDE SEQUENCE [LARGE SCALE GENOMIC DNA]</scope>
    <source>
        <strain evidence="4 5">DSM 21331</strain>
    </source>
</reference>
<dbReference type="PROSITE" id="PS51724">
    <property type="entry name" value="SPOR"/>
    <property type="match status" value="1"/>
</dbReference>
<evidence type="ECO:0000313" key="4">
    <source>
        <dbReference type="EMBL" id="MET3694533.1"/>
    </source>
</evidence>
<dbReference type="EMBL" id="JBEPMM010000015">
    <property type="protein sequence ID" value="MET3694533.1"/>
    <property type="molecule type" value="Genomic_DNA"/>
</dbReference>
<feature type="compositionally biased region" description="Low complexity" evidence="1">
    <location>
        <begin position="345"/>
        <end position="359"/>
    </location>
</feature>
<protein>
    <recommendedName>
        <fullName evidence="3">SPOR domain-containing protein</fullName>
    </recommendedName>
</protein>
<accession>A0ABV2L9L8</accession>